<dbReference type="AlphaFoldDB" id="A0A1Z1FCH4"/>
<dbReference type="RefSeq" id="WP_066846119.1">
    <property type="nucleotide sequence ID" value="NZ_CP019602.1"/>
</dbReference>
<dbReference type="CDD" id="cd00433">
    <property type="entry name" value="Peptidase_M17"/>
    <property type="match status" value="1"/>
</dbReference>
<dbReference type="Proteomes" id="UP000195807">
    <property type="component" value="Chromosome"/>
</dbReference>
<sequence>MTEKTALIQPDRGQDAIPVHLVNKDGFDDWAKTLSGPQRAALKAQGFSGKGYQTAIVPDSDAAGAGWFAVGGVANPDELSSWCMARLAEKLPAGTYRRAGAEPGPALFGWQTAQYRFTRYREDKDAEGPRILLTGDVAQIDEAIAEAEAAWLVRDMVNTPAEDMGPEAIEAEVVRIAKAFDAEVNVTRGDALESGYPMVHAVGRAAARAHAPRLIELEWGPKDAPRVAIVGKGVTFDSGGLDVKSSAGMLLMKKDMGGSAHALALAKLVMERGLKVRLHLVIPAVENAISGNAFRPGDVLASRKGLTVEITNTDAEGRLILGDALTRASEEAPELILDFATLTGAARVALGPDLPALFTRRDATSDDLVSAGRGHDDAVWRLPLEETYRDMLKSDIADIANSASGGFAGATTAALFLDRFVADDIEWAHFDTFAWRPSAKPGRPKGGAALGLRAAWHMLKARYGR</sequence>
<accession>A0A1Z1FCH4</accession>
<feature type="domain" description="Cytosol aminopeptidase" evidence="6">
    <location>
        <begin position="312"/>
        <end position="319"/>
    </location>
</feature>
<evidence type="ECO:0000256" key="1">
    <source>
        <dbReference type="ARBA" id="ARBA00009528"/>
    </source>
</evidence>
<keyword evidence="5" id="KW-0464">Manganese</keyword>
<proteinExistence type="inferred from homology"/>
<dbReference type="KEGG" id="cman:A9D14_10515"/>
<evidence type="ECO:0000313" key="8">
    <source>
        <dbReference type="Proteomes" id="UP000195807"/>
    </source>
</evidence>
<dbReference type="SUPFAM" id="SSF53187">
    <property type="entry name" value="Zn-dependent exopeptidases"/>
    <property type="match status" value="1"/>
</dbReference>
<dbReference type="Gene3D" id="3.40.220.10">
    <property type="entry name" value="Leucine Aminopeptidase, subunit E, domain 1"/>
    <property type="match status" value="1"/>
</dbReference>
<dbReference type="GO" id="GO:0070006">
    <property type="term" value="F:metalloaminopeptidase activity"/>
    <property type="evidence" value="ECO:0007669"/>
    <property type="project" value="InterPro"/>
</dbReference>
<keyword evidence="2 7" id="KW-0031">Aminopeptidase</keyword>
<dbReference type="InterPro" id="IPR043472">
    <property type="entry name" value="Macro_dom-like"/>
</dbReference>
<dbReference type="GO" id="GO:0030145">
    <property type="term" value="F:manganese ion binding"/>
    <property type="evidence" value="ECO:0007669"/>
    <property type="project" value="InterPro"/>
</dbReference>
<evidence type="ECO:0000256" key="2">
    <source>
        <dbReference type="ARBA" id="ARBA00022438"/>
    </source>
</evidence>
<protein>
    <submittedName>
        <fullName evidence="7">Aminopeptidase</fullName>
    </submittedName>
</protein>
<evidence type="ECO:0000256" key="4">
    <source>
        <dbReference type="ARBA" id="ARBA00022801"/>
    </source>
</evidence>
<comment type="similarity">
    <text evidence="1">Belongs to the peptidase M17 family.</text>
</comment>
<dbReference type="Gene3D" id="3.40.630.10">
    <property type="entry name" value="Zn peptidases"/>
    <property type="match status" value="1"/>
</dbReference>
<keyword evidence="4" id="KW-0378">Hydrolase</keyword>
<keyword evidence="8" id="KW-1185">Reference proteome</keyword>
<keyword evidence="3" id="KW-0645">Protease</keyword>
<dbReference type="Pfam" id="PF00883">
    <property type="entry name" value="Peptidase_M17"/>
    <property type="match status" value="1"/>
</dbReference>
<evidence type="ECO:0000313" key="7">
    <source>
        <dbReference type="EMBL" id="ARU16538.1"/>
    </source>
</evidence>
<evidence type="ECO:0000259" key="6">
    <source>
        <dbReference type="PROSITE" id="PS00631"/>
    </source>
</evidence>
<dbReference type="PANTHER" id="PTHR11963:SF20">
    <property type="entry name" value="PEPTIDASE B"/>
    <property type="match status" value="1"/>
</dbReference>
<evidence type="ECO:0000256" key="3">
    <source>
        <dbReference type="ARBA" id="ARBA00022670"/>
    </source>
</evidence>
<dbReference type="OrthoDB" id="9809354at2"/>
<dbReference type="PANTHER" id="PTHR11963">
    <property type="entry name" value="LEUCINE AMINOPEPTIDASE-RELATED"/>
    <property type="match status" value="1"/>
</dbReference>
<dbReference type="EMBL" id="CP019602">
    <property type="protein sequence ID" value="ARU16538.1"/>
    <property type="molecule type" value="Genomic_DNA"/>
</dbReference>
<evidence type="ECO:0000256" key="5">
    <source>
        <dbReference type="ARBA" id="ARBA00023211"/>
    </source>
</evidence>
<organism evidence="7 8">
    <name type="scientific">Croceicoccus marinus</name>
    <dbReference type="NCBI Taxonomy" id="450378"/>
    <lineage>
        <taxon>Bacteria</taxon>
        <taxon>Pseudomonadati</taxon>
        <taxon>Pseudomonadota</taxon>
        <taxon>Alphaproteobacteria</taxon>
        <taxon>Sphingomonadales</taxon>
        <taxon>Erythrobacteraceae</taxon>
        <taxon>Croceicoccus</taxon>
    </lineage>
</organism>
<reference evidence="7 8" key="1">
    <citation type="submission" date="2017-01" db="EMBL/GenBank/DDBJ databases">
        <title>Complete genome sequence of esterase-producing bacterium Croceicoccus marinus E4A9.</title>
        <authorList>
            <person name="Wu Y.-H."/>
            <person name="Cheng H."/>
            <person name="Xu L."/>
            <person name="Huo Y.-Y."/>
            <person name="Wang C.-S."/>
            <person name="Xu X.-W."/>
        </authorList>
    </citation>
    <scope>NUCLEOTIDE SEQUENCE [LARGE SCALE GENOMIC DNA]</scope>
    <source>
        <strain evidence="7 8">E4A9</strain>
    </source>
</reference>
<dbReference type="PRINTS" id="PR00481">
    <property type="entry name" value="LAMNOPPTDASE"/>
</dbReference>
<dbReference type="PROSITE" id="PS00631">
    <property type="entry name" value="CYTOSOL_AP"/>
    <property type="match status" value="1"/>
</dbReference>
<gene>
    <name evidence="7" type="ORF">A9D14_10515</name>
</gene>
<dbReference type="InterPro" id="IPR000819">
    <property type="entry name" value="Peptidase_M17_C"/>
</dbReference>
<dbReference type="GO" id="GO:0006508">
    <property type="term" value="P:proteolysis"/>
    <property type="evidence" value="ECO:0007669"/>
    <property type="project" value="UniProtKB-KW"/>
</dbReference>
<dbReference type="Pfam" id="PF21337">
    <property type="entry name" value="Peptidase_M17_N_1"/>
    <property type="match status" value="1"/>
</dbReference>
<dbReference type="InterPro" id="IPR011356">
    <property type="entry name" value="Leucine_aapep/pepB"/>
</dbReference>
<dbReference type="GO" id="GO:0005737">
    <property type="term" value="C:cytoplasm"/>
    <property type="evidence" value="ECO:0007669"/>
    <property type="project" value="InterPro"/>
</dbReference>
<name>A0A1Z1FCH4_9SPHN</name>
<dbReference type="STRING" id="450378.GCA_001661675_02119"/>
<dbReference type="InterPro" id="IPR048816">
    <property type="entry name" value="Peptidase_M17_N_1"/>
</dbReference>